<feature type="chain" id="PRO_5001980063" evidence="1">
    <location>
        <begin position="18"/>
        <end position="218"/>
    </location>
</feature>
<name>A0A0A1TYV8_ENTIV</name>
<keyword evidence="1" id="KW-0732">Signal</keyword>
<dbReference type="GeneID" id="14885726"/>
<keyword evidence="3" id="KW-1185">Reference proteome</keyword>
<feature type="signal peptide" evidence="1">
    <location>
        <begin position="1"/>
        <end position="17"/>
    </location>
</feature>
<gene>
    <name evidence="2" type="ORF">EIN_306060</name>
</gene>
<evidence type="ECO:0000313" key="2">
    <source>
        <dbReference type="EMBL" id="ELP86710.1"/>
    </source>
</evidence>
<dbReference type="VEuPathDB" id="AmoebaDB:EIN_306060"/>
<dbReference type="RefSeq" id="XP_004186056.1">
    <property type="nucleotide sequence ID" value="XM_004186008.1"/>
</dbReference>
<reference evidence="2 3" key="1">
    <citation type="submission" date="2012-10" db="EMBL/GenBank/DDBJ databases">
        <authorList>
            <person name="Zafar N."/>
            <person name="Inman J."/>
            <person name="Hall N."/>
            <person name="Lorenzi H."/>
            <person name="Caler E."/>
        </authorList>
    </citation>
    <scope>NUCLEOTIDE SEQUENCE [LARGE SCALE GENOMIC DNA]</scope>
    <source>
        <strain evidence="2 3">IP1</strain>
    </source>
</reference>
<accession>A0A0A1TYV8</accession>
<dbReference type="KEGG" id="eiv:EIN_306060"/>
<organism evidence="2 3">
    <name type="scientific">Entamoeba invadens IP1</name>
    <dbReference type="NCBI Taxonomy" id="370355"/>
    <lineage>
        <taxon>Eukaryota</taxon>
        <taxon>Amoebozoa</taxon>
        <taxon>Evosea</taxon>
        <taxon>Archamoebae</taxon>
        <taxon>Mastigamoebida</taxon>
        <taxon>Entamoebidae</taxon>
        <taxon>Entamoeba</taxon>
    </lineage>
</organism>
<dbReference type="EMBL" id="KB206936">
    <property type="protein sequence ID" value="ELP86710.1"/>
    <property type="molecule type" value="Genomic_DNA"/>
</dbReference>
<evidence type="ECO:0000256" key="1">
    <source>
        <dbReference type="SAM" id="SignalP"/>
    </source>
</evidence>
<evidence type="ECO:0000313" key="3">
    <source>
        <dbReference type="Proteomes" id="UP000014680"/>
    </source>
</evidence>
<sequence length="218" mass="24444">MFLLLFSLFICDVCSKAMVFTVWENQSKYGKALRRKYTDNQCYTKLGGSIMYQTIAPVNPPVITKSEFTDDVCQGDASPVLVYKPAFETDLVMNDIAFVSDIDIGCAHINGSYDGIYYTDQCFNDAKPQKYLVVKDKGKYYLRNYYYGANCEGQSTGQGDVNYKCNACVDNVFVKCYGVTDDPDVPEPSETPINSEVKPVDNAFGVVLVLFLYVMALF</sequence>
<dbReference type="Proteomes" id="UP000014680">
    <property type="component" value="Unassembled WGS sequence"/>
</dbReference>
<proteinExistence type="predicted"/>
<dbReference type="AlphaFoldDB" id="A0A0A1TYV8"/>
<protein>
    <submittedName>
        <fullName evidence="2">Uncharacterized protein</fullName>
    </submittedName>
</protein>